<feature type="compositionally biased region" description="Polar residues" evidence="1">
    <location>
        <begin position="73"/>
        <end position="85"/>
    </location>
</feature>
<sequence length="85" mass="9875">MLKKETRTENHNLLNSIDLENASVDIFFEEFVEDEVLQIDIELPDFDMNDTDPVIEEFFDTRTFGEQNAIEEGSSSQKNTNLNED</sequence>
<organism evidence="2 3">
    <name type="scientific">Gigaspora margarita</name>
    <dbReference type="NCBI Taxonomy" id="4874"/>
    <lineage>
        <taxon>Eukaryota</taxon>
        <taxon>Fungi</taxon>
        <taxon>Fungi incertae sedis</taxon>
        <taxon>Mucoromycota</taxon>
        <taxon>Glomeromycotina</taxon>
        <taxon>Glomeromycetes</taxon>
        <taxon>Diversisporales</taxon>
        <taxon>Gigasporaceae</taxon>
        <taxon>Gigaspora</taxon>
    </lineage>
</organism>
<evidence type="ECO:0000313" key="3">
    <source>
        <dbReference type="Proteomes" id="UP000789901"/>
    </source>
</evidence>
<feature type="non-terminal residue" evidence="2">
    <location>
        <position position="85"/>
    </location>
</feature>
<accession>A0ABN7VZ81</accession>
<proteinExistence type="predicted"/>
<feature type="region of interest" description="Disordered" evidence="1">
    <location>
        <begin position="66"/>
        <end position="85"/>
    </location>
</feature>
<reference evidence="2 3" key="1">
    <citation type="submission" date="2021-06" db="EMBL/GenBank/DDBJ databases">
        <authorList>
            <person name="Kallberg Y."/>
            <person name="Tangrot J."/>
            <person name="Rosling A."/>
        </authorList>
    </citation>
    <scope>NUCLEOTIDE SEQUENCE [LARGE SCALE GENOMIC DNA]</scope>
    <source>
        <strain evidence="2 3">120-4 pot B 10/14</strain>
    </source>
</reference>
<dbReference type="EMBL" id="CAJVQB010026331">
    <property type="protein sequence ID" value="CAG8808305.1"/>
    <property type="molecule type" value="Genomic_DNA"/>
</dbReference>
<keyword evidence="3" id="KW-1185">Reference proteome</keyword>
<evidence type="ECO:0000256" key="1">
    <source>
        <dbReference type="SAM" id="MobiDB-lite"/>
    </source>
</evidence>
<dbReference type="Proteomes" id="UP000789901">
    <property type="component" value="Unassembled WGS sequence"/>
</dbReference>
<comment type="caution">
    <text evidence="2">The sequence shown here is derived from an EMBL/GenBank/DDBJ whole genome shotgun (WGS) entry which is preliminary data.</text>
</comment>
<evidence type="ECO:0000313" key="2">
    <source>
        <dbReference type="EMBL" id="CAG8808305.1"/>
    </source>
</evidence>
<name>A0ABN7VZ81_GIGMA</name>
<protein>
    <submittedName>
        <fullName evidence="2">15657_t:CDS:1</fullName>
    </submittedName>
</protein>
<gene>
    <name evidence="2" type="ORF">GMARGA_LOCUS24678</name>
</gene>